<protein>
    <submittedName>
        <fullName evidence="1">Uncharacterized protein</fullName>
    </submittedName>
</protein>
<evidence type="ECO:0000313" key="1">
    <source>
        <dbReference type="EMBL" id="SDQ53247.1"/>
    </source>
</evidence>
<proteinExistence type="predicted"/>
<evidence type="ECO:0000313" key="2">
    <source>
        <dbReference type="Proteomes" id="UP000183487"/>
    </source>
</evidence>
<dbReference type="EMBL" id="FNKP01000001">
    <property type="protein sequence ID" value="SDQ53247.1"/>
    <property type="molecule type" value="Genomic_DNA"/>
</dbReference>
<reference evidence="2" key="1">
    <citation type="submission" date="2016-10" db="EMBL/GenBank/DDBJ databases">
        <authorList>
            <person name="Varghese N."/>
            <person name="Submissions S."/>
        </authorList>
    </citation>
    <scope>NUCLEOTIDE SEQUENCE [LARGE SCALE GENOMIC DNA]</scope>
    <source>
        <strain evidence="2">GAS106B</strain>
    </source>
</reference>
<gene>
    <name evidence="1" type="ORF">SAMN05443245_1731</name>
</gene>
<accession>A0A1H1BMT2</accession>
<dbReference type="Proteomes" id="UP000183487">
    <property type="component" value="Unassembled WGS sequence"/>
</dbReference>
<dbReference type="AlphaFoldDB" id="A0A1H1BMT2"/>
<name>A0A1H1BMT2_9BURK</name>
<sequence length="140" mass="15088">MRRGVETRVLWRRRPVRLIHNCTVPATPDLRAAHGDALWLDPLTISPEHFGSPVVPVVQGWRDHVAAAASRPGNRAPPASFKPPYFFSGSGFVCGVPGTLPAPAAFTAPPGVNGNVANIDFAWVCICSCICTNMFFDCSM</sequence>
<keyword evidence="2" id="KW-1185">Reference proteome</keyword>
<organism evidence="1 2">
    <name type="scientific">Paraburkholderia fungorum</name>
    <dbReference type="NCBI Taxonomy" id="134537"/>
    <lineage>
        <taxon>Bacteria</taxon>
        <taxon>Pseudomonadati</taxon>
        <taxon>Pseudomonadota</taxon>
        <taxon>Betaproteobacteria</taxon>
        <taxon>Burkholderiales</taxon>
        <taxon>Burkholderiaceae</taxon>
        <taxon>Paraburkholderia</taxon>
    </lineage>
</organism>